<gene>
    <name evidence="7" type="ORF">GPM918_LOCUS14056</name>
    <name evidence="8" type="ORF">SRO942_LOCUS14056</name>
</gene>
<evidence type="ECO:0000256" key="5">
    <source>
        <dbReference type="SAM" id="Phobius"/>
    </source>
</evidence>
<dbReference type="OrthoDB" id="9970435at2759"/>
<dbReference type="GO" id="GO:0000822">
    <property type="term" value="F:inositol hexakisphosphate binding"/>
    <property type="evidence" value="ECO:0007669"/>
    <property type="project" value="TreeGrafter"/>
</dbReference>
<dbReference type="EMBL" id="CAJOBC010003328">
    <property type="protein sequence ID" value="CAF3778134.1"/>
    <property type="molecule type" value="Genomic_DNA"/>
</dbReference>
<evidence type="ECO:0000256" key="1">
    <source>
        <dbReference type="ARBA" id="ARBA00004141"/>
    </source>
</evidence>
<evidence type="ECO:0000256" key="4">
    <source>
        <dbReference type="ARBA" id="ARBA00023136"/>
    </source>
</evidence>
<feature type="transmembrane region" description="Helical" evidence="5">
    <location>
        <begin position="203"/>
        <end position="221"/>
    </location>
</feature>
<dbReference type="Pfam" id="PF03124">
    <property type="entry name" value="EXS"/>
    <property type="match status" value="1"/>
</dbReference>
<evidence type="ECO:0000313" key="7">
    <source>
        <dbReference type="EMBL" id="CAF1006902.1"/>
    </source>
</evidence>
<feature type="transmembrane region" description="Helical" evidence="5">
    <location>
        <begin position="12"/>
        <end position="35"/>
    </location>
</feature>
<accession>A0A814H7H3</accession>
<evidence type="ECO:0000256" key="3">
    <source>
        <dbReference type="ARBA" id="ARBA00022989"/>
    </source>
</evidence>
<evidence type="ECO:0000259" key="6">
    <source>
        <dbReference type="PROSITE" id="PS51380"/>
    </source>
</evidence>
<comment type="caution">
    <text evidence="7">The sequence shown here is derived from an EMBL/GenBank/DDBJ whole genome shotgun (WGS) entry which is preliminary data.</text>
</comment>
<keyword evidence="4 5" id="KW-0472">Membrane</keyword>
<feature type="transmembrane region" description="Helical" evidence="5">
    <location>
        <begin position="250"/>
        <end position="274"/>
    </location>
</feature>
<proteinExistence type="predicted"/>
<feature type="domain" description="EXS" evidence="6">
    <location>
        <begin position="130"/>
        <end position="339"/>
    </location>
</feature>
<feature type="transmembrane region" description="Helical" evidence="5">
    <location>
        <begin position="41"/>
        <end position="63"/>
    </location>
</feature>
<dbReference type="InterPro" id="IPR004342">
    <property type="entry name" value="EXS_C"/>
</dbReference>
<keyword evidence="9" id="KW-1185">Reference proteome</keyword>
<reference evidence="7" key="1">
    <citation type="submission" date="2021-02" db="EMBL/GenBank/DDBJ databases">
        <authorList>
            <person name="Nowell W R."/>
        </authorList>
    </citation>
    <scope>NUCLEOTIDE SEQUENCE</scope>
</reference>
<dbReference type="AlphaFoldDB" id="A0A814H7H3"/>
<dbReference type="PROSITE" id="PS51380">
    <property type="entry name" value="EXS"/>
    <property type="match status" value="1"/>
</dbReference>
<organism evidence="7 9">
    <name type="scientific">Didymodactylos carnosus</name>
    <dbReference type="NCBI Taxonomy" id="1234261"/>
    <lineage>
        <taxon>Eukaryota</taxon>
        <taxon>Metazoa</taxon>
        <taxon>Spiralia</taxon>
        <taxon>Gnathifera</taxon>
        <taxon>Rotifera</taxon>
        <taxon>Eurotatoria</taxon>
        <taxon>Bdelloidea</taxon>
        <taxon>Philodinida</taxon>
        <taxon>Philodinidae</taxon>
        <taxon>Didymodactylos</taxon>
    </lineage>
</organism>
<evidence type="ECO:0000256" key="2">
    <source>
        <dbReference type="ARBA" id="ARBA00022692"/>
    </source>
</evidence>
<name>A0A814H7H3_9BILA</name>
<sequence>MDPRNHLAYQKFLEIGTLLMVLWFLSFSAFILASYYDAQPFVQPLIFVIFLILFLINPIRIFWYNARIWFLKKLGQVFLAPFYHVDFVGFWLGDQLTSLELIFFDIEFFICFYIYDANWGSTNKPSGAFCSGWSQYFLQTFFILLPSWFRFAQCLRRYRDTKHKFPHLANAGKYASGFFTAITNTIRRATNLHYNNNKIVNPYLYLWFVTSFIGATYKFIWDLKMDWGFFDKNAGENKYLREQIVYPSKIYYYAAIIEDFILRYIWVINVFIYFRTPSAEYADIIGFAFGIVEVIRRFIWNFFRLENEHLNNCGEFRAVRDISIRATPTDNNYLPLEEMNFQGQSARISKQRRLTSAQERTATSTVETEMTVVNETSENGTVLRNSSMSTLATTEQIADEINAMLPIDPFVDTKLLLPLDESSI</sequence>
<dbReference type="GO" id="GO:0005794">
    <property type="term" value="C:Golgi apparatus"/>
    <property type="evidence" value="ECO:0007669"/>
    <property type="project" value="TreeGrafter"/>
</dbReference>
<dbReference type="Proteomes" id="UP000681722">
    <property type="component" value="Unassembled WGS sequence"/>
</dbReference>
<dbReference type="PANTHER" id="PTHR10783:SF103">
    <property type="entry name" value="SOLUTE CARRIER FAMILY 53 MEMBER 1"/>
    <property type="match status" value="1"/>
</dbReference>
<evidence type="ECO:0000313" key="9">
    <source>
        <dbReference type="Proteomes" id="UP000663829"/>
    </source>
</evidence>
<dbReference type="GO" id="GO:0005886">
    <property type="term" value="C:plasma membrane"/>
    <property type="evidence" value="ECO:0007669"/>
    <property type="project" value="TreeGrafter"/>
</dbReference>
<dbReference type="Proteomes" id="UP000663829">
    <property type="component" value="Unassembled WGS sequence"/>
</dbReference>
<keyword evidence="3 5" id="KW-1133">Transmembrane helix</keyword>
<dbReference type="GO" id="GO:0016036">
    <property type="term" value="P:cellular response to phosphate starvation"/>
    <property type="evidence" value="ECO:0007669"/>
    <property type="project" value="TreeGrafter"/>
</dbReference>
<keyword evidence="2 5" id="KW-0812">Transmembrane</keyword>
<evidence type="ECO:0000313" key="8">
    <source>
        <dbReference type="EMBL" id="CAF3778134.1"/>
    </source>
</evidence>
<dbReference type="EMBL" id="CAJNOQ010003328">
    <property type="protein sequence ID" value="CAF1006902.1"/>
    <property type="molecule type" value="Genomic_DNA"/>
</dbReference>
<dbReference type="GO" id="GO:0006817">
    <property type="term" value="P:phosphate ion transport"/>
    <property type="evidence" value="ECO:0007669"/>
    <property type="project" value="TreeGrafter"/>
</dbReference>
<dbReference type="PANTHER" id="PTHR10783">
    <property type="entry name" value="XENOTROPIC AND POLYTROPIC RETROVIRUS RECEPTOR 1-RELATED"/>
    <property type="match status" value="1"/>
</dbReference>
<protein>
    <recommendedName>
        <fullName evidence="6">EXS domain-containing protein</fullName>
    </recommendedName>
</protein>
<comment type="subcellular location">
    <subcellularLocation>
        <location evidence="1">Membrane</location>
        <topology evidence="1">Multi-pass membrane protein</topology>
    </subcellularLocation>
</comment>